<gene>
    <name evidence="1" type="ORF">LOK49_LG07G02003</name>
</gene>
<organism evidence="1 2">
    <name type="scientific">Camellia lanceoleosa</name>
    <dbReference type="NCBI Taxonomy" id="1840588"/>
    <lineage>
        <taxon>Eukaryota</taxon>
        <taxon>Viridiplantae</taxon>
        <taxon>Streptophyta</taxon>
        <taxon>Embryophyta</taxon>
        <taxon>Tracheophyta</taxon>
        <taxon>Spermatophyta</taxon>
        <taxon>Magnoliopsida</taxon>
        <taxon>eudicotyledons</taxon>
        <taxon>Gunneridae</taxon>
        <taxon>Pentapetalae</taxon>
        <taxon>asterids</taxon>
        <taxon>Ericales</taxon>
        <taxon>Theaceae</taxon>
        <taxon>Camellia</taxon>
    </lineage>
</organism>
<keyword evidence="2" id="KW-1185">Reference proteome</keyword>
<dbReference type="EMBL" id="CM045764">
    <property type="protein sequence ID" value="KAI8008106.1"/>
    <property type="molecule type" value="Genomic_DNA"/>
</dbReference>
<proteinExistence type="predicted"/>
<protein>
    <submittedName>
        <fullName evidence="1">Uncharacterized protein</fullName>
    </submittedName>
</protein>
<evidence type="ECO:0000313" key="1">
    <source>
        <dbReference type="EMBL" id="KAI8008106.1"/>
    </source>
</evidence>
<sequence>MMSNGRQTSKGAHSGPQPPQREPSQRSSGGQTTKGGQSTSHSPVTSASIGLKRRSSRSSTQGRGEINAIGVNVGKTGVNVGLRTIGRGIGGPIYANGARNTGGRGKGNPATRSGGVNADVRGNANPASITYVLETIRARMQAKELAGESK</sequence>
<comment type="caution">
    <text evidence="1">The sequence shown here is derived from an EMBL/GenBank/DDBJ whole genome shotgun (WGS) entry which is preliminary data.</text>
</comment>
<reference evidence="1 2" key="1">
    <citation type="journal article" date="2022" name="Plant J.">
        <title>Chromosome-level genome of Camellia lanceoleosa provides a valuable resource for understanding genome evolution and self-incompatibility.</title>
        <authorList>
            <person name="Gong W."/>
            <person name="Xiao S."/>
            <person name="Wang L."/>
            <person name="Liao Z."/>
            <person name="Chang Y."/>
            <person name="Mo W."/>
            <person name="Hu G."/>
            <person name="Li W."/>
            <person name="Zhao G."/>
            <person name="Zhu H."/>
            <person name="Hu X."/>
            <person name="Ji K."/>
            <person name="Xiang X."/>
            <person name="Song Q."/>
            <person name="Yuan D."/>
            <person name="Jin S."/>
            <person name="Zhang L."/>
        </authorList>
    </citation>
    <scope>NUCLEOTIDE SEQUENCE [LARGE SCALE GENOMIC DNA]</scope>
    <source>
        <strain evidence="1">SQ_2022a</strain>
    </source>
</reference>
<name>A0ACC0H7Z8_9ERIC</name>
<evidence type="ECO:0000313" key="2">
    <source>
        <dbReference type="Proteomes" id="UP001060215"/>
    </source>
</evidence>
<accession>A0ACC0H7Z8</accession>
<dbReference type="Proteomes" id="UP001060215">
    <property type="component" value="Chromosome 7"/>
</dbReference>